<keyword evidence="3" id="KW-0732">Signal</keyword>
<dbReference type="InterPro" id="IPR019734">
    <property type="entry name" value="TPR_rpt"/>
</dbReference>
<evidence type="ECO:0000313" key="4">
    <source>
        <dbReference type="EMBL" id="KMT65585.1"/>
    </source>
</evidence>
<dbReference type="EMBL" id="LAZL01000010">
    <property type="protein sequence ID" value="KMT65585.1"/>
    <property type="molecule type" value="Genomic_DNA"/>
</dbReference>
<dbReference type="Pfam" id="PF14559">
    <property type="entry name" value="TPR_19"/>
    <property type="match status" value="1"/>
</dbReference>
<dbReference type="PROSITE" id="PS50005">
    <property type="entry name" value="TPR"/>
    <property type="match status" value="1"/>
</dbReference>
<dbReference type="OrthoDB" id="6382474at2"/>
<sequence>MKYLVLTLCFLSSLVFADEFSKYLKSQKRVVIQAQKFIEAGEFDQAEQLTSKAITLYPKDDMIYALRGEALYQAKNFEPAEAMFMQALNLNPLNAVAKGYIEEIRSTSELSESVLSQEWKSVARDKVGDFIVLVIGIWLGTTLNTIGARVARWRFRMHSKKLFLANDFDDFADLLEIQLASNELKPLRESMAFMLTHKTLSESIEILEEYVNSPDHLATFKRMLESDAKRMGVKA</sequence>
<dbReference type="RefSeq" id="WP_048691373.1">
    <property type="nucleotide sequence ID" value="NZ_KQ130487.1"/>
</dbReference>
<keyword evidence="2" id="KW-1133">Transmembrane helix</keyword>
<feature type="signal peptide" evidence="3">
    <location>
        <begin position="1"/>
        <end position="17"/>
    </location>
</feature>
<evidence type="ECO:0000256" key="2">
    <source>
        <dbReference type="SAM" id="Phobius"/>
    </source>
</evidence>
<keyword evidence="2" id="KW-0472">Membrane</keyword>
<proteinExistence type="predicted"/>
<keyword evidence="1" id="KW-0802">TPR repeat</keyword>
<dbReference type="STRING" id="1513271.XM47_07760"/>
<evidence type="ECO:0000256" key="3">
    <source>
        <dbReference type="SAM" id="SignalP"/>
    </source>
</evidence>
<comment type="caution">
    <text evidence="4">The sequence shown here is derived from an EMBL/GenBank/DDBJ whole genome shotgun (WGS) entry which is preliminary data.</text>
</comment>
<protein>
    <submittedName>
        <fullName evidence="4">Uncharacterized protein</fullName>
    </submittedName>
</protein>
<keyword evidence="2" id="KW-0812">Transmembrane</keyword>
<accession>A0A0J8GS06</accession>
<dbReference type="AlphaFoldDB" id="A0A0J8GS06"/>
<dbReference type="InterPro" id="IPR011990">
    <property type="entry name" value="TPR-like_helical_dom_sf"/>
</dbReference>
<dbReference type="Gene3D" id="1.25.40.10">
    <property type="entry name" value="Tetratricopeptide repeat domain"/>
    <property type="match status" value="1"/>
</dbReference>
<gene>
    <name evidence="4" type="ORF">XM47_07760</name>
</gene>
<feature type="repeat" description="TPR" evidence="1">
    <location>
        <begin position="61"/>
        <end position="94"/>
    </location>
</feature>
<evidence type="ECO:0000256" key="1">
    <source>
        <dbReference type="PROSITE-ProRule" id="PRU00339"/>
    </source>
</evidence>
<dbReference type="SUPFAM" id="SSF48452">
    <property type="entry name" value="TPR-like"/>
    <property type="match status" value="1"/>
</dbReference>
<evidence type="ECO:0000313" key="5">
    <source>
        <dbReference type="Proteomes" id="UP000037600"/>
    </source>
</evidence>
<name>A0A0J8GS06_9ALTE</name>
<organism evidence="4 5">
    <name type="scientific">Catenovulum maritimum</name>
    <dbReference type="NCBI Taxonomy" id="1513271"/>
    <lineage>
        <taxon>Bacteria</taxon>
        <taxon>Pseudomonadati</taxon>
        <taxon>Pseudomonadota</taxon>
        <taxon>Gammaproteobacteria</taxon>
        <taxon>Alteromonadales</taxon>
        <taxon>Alteromonadaceae</taxon>
        <taxon>Catenovulum</taxon>
    </lineage>
</organism>
<feature type="chain" id="PRO_5005298488" evidence="3">
    <location>
        <begin position="18"/>
        <end position="235"/>
    </location>
</feature>
<reference evidence="4 5" key="1">
    <citation type="submission" date="2015-04" db="EMBL/GenBank/DDBJ databases">
        <title>Draft Genome Sequence of the Novel Agar-Digesting Marine Bacterium Q1.</title>
        <authorList>
            <person name="Li Y."/>
            <person name="Li D."/>
            <person name="Chen G."/>
            <person name="Du Z."/>
        </authorList>
    </citation>
    <scope>NUCLEOTIDE SEQUENCE [LARGE SCALE GENOMIC DNA]</scope>
    <source>
        <strain evidence="4 5">Q1</strain>
    </source>
</reference>
<dbReference type="Proteomes" id="UP000037600">
    <property type="component" value="Unassembled WGS sequence"/>
</dbReference>
<feature type="transmembrane region" description="Helical" evidence="2">
    <location>
        <begin position="130"/>
        <end position="151"/>
    </location>
</feature>
<keyword evidence="5" id="KW-1185">Reference proteome</keyword>